<name>A0A9P6SLJ6_9HELO</name>
<feature type="chain" id="PRO_5040386752" evidence="1">
    <location>
        <begin position="27"/>
        <end position="337"/>
    </location>
</feature>
<proteinExistence type="predicted"/>
<dbReference type="GO" id="GO:0004622">
    <property type="term" value="F:phosphatidylcholine lysophospholipase activity"/>
    <property type="evidence" value="ECO:0007669"/>
    <property type="project" value="TreeGrafter"/>
</dbReference>
<keyword evidence="1" id="KW-0732">Signal</keyword>
<evidence type="ECO:0000259" key="2">
    <source>
        <dbReference type="Pfam" id="PF13472"/>
    </source>
</evidence>
<sequence>MYSICKPSDHASIIILLSLLVVSIQAHFLDPLFPRDISSSPFLSSRSIANTNDVPLRILCLGASITYGFHSTDGNGFRYALRGKLIADGNDVNMLGVVSHGNMSNNLVDGFPGLRIDQVAAKTQLALEDKPNIVLIELGTNDCLQNHDVQNAHTRLGELVGRVLNASPNVTVIVGTLLPNAAAKGEANILTFNSNLPSMVANFTAQGYKVSTVDFHSDWWSLDDIGPDGTHPTDLGYTKMSRVWYNGILEAAKAGNITAPTTVEGVDDYAAGNDTAVAHTAMDVVCQHVNGSVSAQVQACSGSSKTSVLNVCLSIMSAIMRTHADILSDSLHSYFSW</sequence>
<dbReference type="InterPro" id="IPR013830">
    <property type="entry name" value="SGNH_hydro"/>
</dbReference>
<dbReference type="EMBL" id="VNKQ01000018">
    <property type="protein sequence ID" value="KAG0645418.1"/>
    <property type="molecule type" value="Genomic_DNA"/>
</dbReference>
<dbReference type="SUPFAM" id="SSF52266">
    <property type="entry name" value="SGNH hydrolase"/>
    <property type="match status" value="1"/>
</dbReference>
<evidence type="ECO:0000313" key="4">
    <source>
        <dbReference type="Proteomes" id="UP000785200"/>
    </source>
</evidence>
<organism evidence="3 4">
    <name type="scientific">Hyphodiscus hymeniophilus</name>
    <dbReference type="NCBI Taxonomy" id="353542"/>
    <lineage>
        <taxon>Eukaryota</taxon>
        <taxon>Fungi</taxon>
        <taxon>Dikarya</taxon>
        <taxon>Ascomycota</taxon>
        <taxon>Pezizomycotina</taxon>
        <taxon>Leotiomycetes</taxon>
        <taxon>Helotiales</taxon>
        <taxon>Hyphodiscaceae</taxon>
        <taxon>Hyphodiscus</taxon>
    </lineage>
</organism>
<protein>
    <submittedName>
        <fullName evidence="3">Endoglucanase X</fullName>
    </submittedName>
</protein>
<dbReference type="OrthoDB" id="3915838at2759"/>
<dbReference type="Gene3D" id="3.40.50.1110">
    <property type="entry name" value="SGNH hydrolase"/>
    <property type="match status" value="1"/>
</dbReference>
<dbReference type="InterPro" id="IPR036514">
    <property type="entry name" value="SGNH_hydro_sf"/>
</dbReference>
<dbReference type="PANTHER" id="PTHR30383:SF31">
    <property type="entry name" value="SGNH HYDROLASE-TYPE ESTERASE DOMAIN-CONTAINING PROTEIN-RELATED"/>
    <property type="match status" value="1"/>
</dbReference>
<comment type="caution">
    <text evidence="3">The sequence shown here is derived from an EMBL/GenBank/DDBJ whole genome shotgun (WGS) entry which is preliminary data.</text>
</comment>
<dbReference type="InterPro" id="IPR051532">
    <property type="entry name" value="Ester_Hydrolysis_Enzymes"/>
</dbReference>
<feature type="domain" description="SGNH hydrolase-type esterase" evidence="2">
    <location>
        <begin position="60"/>
        <end position="238"/>
    </location>
</feature>
<dbReference type="CDD" id="cd01833">
    <property type="entry name" value="XynB_like"/>
    <property type="match status" value="1"/>
</dbReference>
<feature type="signal peptide" evidence="1">
    <location>
        <begin position="1"/>
        <end position="26"/>
    </location>
</feature>
<dbReference type="AlphaFoldDB" id="A0A9P6SLJ6"/>
<dbReference type="Proteomes" id="UP000785200">
    <property type="component" value="Unassembled WGS sequence"/>
</dbReference>
<gene>
    <name evidence="3" type="ORF">D0Z07_8537</name>
</gene>
<accession>A0A9P6SLJ6</accession>
<keyword evidence="4" id="KW-1185">Reference proteome</keyword>
<dbReference type="Pfam" id="PF13472">
    <property type="entry name" value="Lipase_GDSL_2"/>
    <property type="match status" value="1"/>
</dbReference>
<evidence type="ECO:0000256" key="1">
    <source>
        <dbReference type="SAM" id="SignalP"/>
    </source>
</evidence>
<reference evidence="3" key="1">
    <citation type="submission" date="2019-07" db="EMBL/GenBank/DDBJ databases">
        <title>Hyphodiscus hymeniophilus genome sequencing and assembly.</title>
        <authorList>
            <person name="Kramer G."/>
            <person name="Nodwell J."/>
        </authorList>
    </citation>
    <scope>NUCLEOTIDE SEQUENCE</scope>
    <source>
        <strain evidence="3">ATCC 34498</strain>
    </source>
</reference>
<dbReference type="PANTHER" id="PTHR30383">
    <property type="entry name" value="THIOESTERASE 1/PROTEASE 1/LYSOPHOSPHOLIPASE L1"/>
    <property type="match status" value="1"/>
</dbReference>
<evidence type="ECO:0000313" key="3">
    <source>
        <dbReference type="EMBL" id="KAG0645418.1"/>
    </source>
</evidence>